<sequence length="161" mass="18208">MDCKITNMSDQRENMAQEVEILENTDEETLKWREVGQDSPWTVKDIKDVDTKCGFAKVITLCWKEKNIRTWGCERLNKQLTTVWTDGAVQIVSYGMKKTGAPEISVRSITMVAFKQARNPRGRVALTPVPVKAEPRVLLVNTKLPTEQALSATDTALSRRL</sequence>
<accession>A0A8S3SQY3</accession>
<protein>
    <submittedName>
        <fullName evidence="1">Uncharacterized protein</fullName>
    </submittedName>
</protein>
<organism evidence="1 2">
    <name type="scientific">Mytilus edulis</name>
    <name type="common">Blue mussel</name>
    <dbReference type="NCBI Taxonomy" id="6550"/>
    <lineage>
        <taxon>Eukaryota</taxon>
        <taxon>Metazoa</taxon>
        <taxon>Spiralia</taxon>
        <taxon>Lophotrochozoa</taxon>
        <taxon>Mollusca</taxon>
        <taxon>Bivalvia</taxon>
        <taxon>Autobranchia</taxon>
        <taxon>Pteriomorphia</taxon>
        <taxon>Mytilida</taxon>
        <taxon>Mytiloidea</taxon>
        <taxon>Mytilidae</taxon>
        <taxon>Mytilinae</taxon>
        <taxon>Mytilus</taxon>
    </lineage>
</organism>
<dbReference type="EMBL" id="CAJPWZ010001796">
    <property type="protein sequence ID" value="CAG2224090.1"/>
    <property type="molecule type" value="Genomic_DNA"/>
</dbReference>
<name>A0A8S3SQY3_MYTED</name>
<proteinExistence type="predicted"/>
<keyword evidence="2" id="KW-1185">Reference proteome</keyword>
<reference evidence="1" key="1">
    <citation type="submission" date="2021-03" db="EMBL/GenBank/DDBJ databases">
        <authorList>
            <person name="Bekaert M."/>
        </authorList>
    </citation>
    <scope>NUCLEOTIDE SEQUENCE</scope>
</reference>
<dbReference type="AlphaFoldDB" id="A0A8S3SQY3"/>
<comment type="caution">
    <text evidence="1">The sequence shown here is derived from an EMBL/GenBank/DDBJ whole genome shotgun (WGS) entry which is preliminary data.</text>
</comment>
<dbReference type="Proteomes" id="UP000683360">
    <property type="component" value="Unassembled WGS sequence"/>
</dbReference>
<evidence type="ECO:0000313" key="1">
    <source>
        <dbReference type="EMBL" id="CAG2224090.1"/>
    </source>
</evidence>
<gene>
    <name evidence="1" type="ORF">MEDL_37312</name>
</gene>
<evidence type="ECO:0000313" key="2">
    <source>
        <dbReference type="Proteomes" id="UP000683360"/>
    </source>
</evidence>